<proteinExistence type="inferred from homology"/>
<dbReference type="Pfam" id="PF04548">
    <property type="entry name" value="AIG1"/>
    <property type="match status" value="1"/>
</dbReference>
<evidence type="ECO:0000256" key="2">
    <source>
        <dbReference type="ARBA" id="ARBA00022741"/>
    </source>
</evidence>
<keyword evidence="5" id="KW-0732">Signal</keyword>
<evidence type="ECO:0000313" key="7">
    <source>
        <dbReference type="Ensembl" id="ENSPCEP00000013527.1"/>
    </source>
</evidence>
<dbReference type="Gene3D" id="3.40.50.300">
    <property type="entry name" value="P-loop containing nucleotide triphosphate hydrolases"/>
    <property type="match status" value="1"/>
</dbReference>
<comment type="similarity">
    <text evidence="1">Belongs to the TRAFAC class TrmE-Era-EngA-EngB-Septin-like GTPase superfamily. AIG1/Toc34/Toc159-like paraseptin GTPase family. IAN subfamily.</text>
</comment>
<keyword evidence="8" id="KW-1185">Reference proteome</keyword>
<dbReference type="InterPro" id="IPR027417">
    <property type="entry name" value="P-loop_NTPase"/>
</dbReference>
<evidence type="ECO:0000256" key="5">
    <source>
        <dbReference type="SAM" id="SignalP"/>
    </source>
</evidence>
<evidence type="ECO:0000256" key="3">
    <source>
        <dbReference type="ARBA" id="ARBA00023134"/>
    </source>
</evidence>
<keyword evidence="2" id="KW-0547">Nucleotide-binding</keyword>
<reference evidence="7" key="2">
    <citation type="submission" date="2025-09" db="UniProtKB">
        <authorList>
            <consortium name="Ensembl"/>
        </authorList>
    </citation>
    <scope>IDENTIFICATION</scope>
</reference>
<evidence type="ECO:0000256" key="1">
    <source>
        <dbReference type="ARBA" id="ARBA00008535"/>
    </source>
</evidence>
<feature type="chain" id="PRO_5034359766" description="AIG1-type G domain-containing protein" evidence="5">
    <location>
        <begin position="26"/>
        <end position="217"/>
    </location>
</feature>
<protein>
    <recommendedName>
        <fullName evidence="6">AIG1-type G domain-containing protein</fullName>
    </recommendedName>
</protein>
<dbReference type="PROSITE" id="PS51720">
    <property type="entry name" value="G_AIG1"/>
    <property type="match status" value="1"/>
</dbReference>
<keyword evidence="4" id="KW-0812">Transmembrane</keyword>
<dbReference type="InterPro" id="IPR045058">
    <property type="entry name" value="GIMA/IAN/Toc"/>
</dbReference>
<sequence length="217" mass="24429">MPCNCCTFLLDVFGPLFVSFPALLSEDPNRIHPSAPLIILVGKTGAGKSAVGNNILGDEKFLSGISPSSITKVCEKQEVTINGRKITVLDTPGFFDTERSNKEISKKIGESLKSLSPGIHAIIHVIQLGRFTQEEMDVAKEIQKLMVDAKNYMIILFTRKDDLKTKTLWEFLGRRNQQLQDLIHTCGNRCLKLERILNLTIFILLFYFLYFFSSAVK</sequence>
<keyword evidence="4" id="KW-0472">Membrane</keyword>
<dbReference type="Ensembl" id="ENSPCET00000014026.1">
    <property type="protein sequence ID" value="ENSPCEP00000013527.1"/>
    <property type="gene ID" value="ENSPCEG00000010740.1"/>
</dbReference>
<dbReference type="NCBIfam" id="TIGR00231">
    <property type="entry name" value="small_GTP"/>
    <property type="match status" value="1"/>
</dbReference>
<feature type="domain" description="AIG1-type G" evidence="6">
    <location>
        <begin position="33"/>
        <end position="217"/>
    </location>
</feature>
<keyword evidence="4" id="KW-1133">Transmembrane helix</keyword>
<dbReference type="AlphaFoldDB" id="A0A8C8S0L9"/>
<accession>A0A8C8S0L9</accession>
<dbReference type="InterPro" id="IPR005225">
    <property type="entry name" value="Small_GTP-bd"/>
</dbReference>
<keyword evidence="3" id="KW-0342">GTP-binding</keyword>
<dbReference type="SUPFAM" id="SSF52540">
    <property type="entry name" value="P-loop containing nucleoside triphosphate hydrolases"/>
    <property type="match status" value="1"/>
</dbReference>
<organism evidence="7 8">
    <name type="scientific">Pelusios castaneus</name>
    <name type="common">West African mud turtle</name>
    <dbReference type="NCBI Taxonomy" id="367368"/>
    <lineage>
        <taxon>Eukaryota</taxon>
        <taxon>Metazoa</taxon>
        <taxon>Chordata</taxon>
        <taxon>Craniata</taxon>
        <taxon>Vertebrata</taxon>
        <taxon>Euteleostomi</taxon>
        <taxon>Archelosauria</taxon>
        <taxon>Testudinata</taxon>
        <taxon>Testudines</taxon>
        <taxon>Pleurodira</taxon>
        <taxon>Pelomedusidae</taxon>
        <taxon>Pelusios</taxon>
    </lineage>
</organism>
<dbReference type="Proteomes" id="UP000694393">
    <property type="component" value="Unplaced"/>
</dbReference>
<dbReference type="GO" id="GO:0005525">
    <property type="term" value="F:GTP binding"/>
    <property type="evidence" value="ECO:0007669"/>
    <property type="project" value="UniProtKB-KW"/>
</dbReference>
<dbReference type="FunFam" id="3.40.50.300:FF:000366">
    <property type="entry name" value="GTPase, IMAP family member 2"/>
    <property type="match status" value="1"/>
</dbReference>
<dbReference type="InterPro" id="IPR006703">
    <property type="entry name" value="G_AIG1"/>
</dbReference>
<evidence type="ECO:0000259" key="6">
    <source>
        <dbReference type="PROSITE" id="PS51720"/>
    </source>
</evidence>
<dbReference type="PANTHER" id="PTHR10903">
    <property type="entry name" value="GTPASE, IMAP FAMILY MEMBER-RELATED"/>
    <property type="match status" value="1"/>
</dbReference>
<dbReference type="PANTHER" id="PTHR10903:SF170">
    <property type="entry name" value="GTPASE IMAP FAMILY MEMBER 7"/>
    <property type="match status" value="1"/>
</dbReference>
<evidence type="ECO:0000313" key="8">
    <source>
        <dbReference type="Proteomes" id="UP000694393"/>
    </source>
</evidence>
<reference evidence="7" key="1">
    <citation type="submission" date="2025-08" db="UniProtKB">
        <authorList>
            <consortium name="Ensembl"/>
        </authorList>
    </citation>
    <scope>IDENTIFICATION</scope>
</reference>
<feature type="signal peptide" evidence="5">
    <location>
        <begin position="1"/>
        <end position="25"/>
    </location>
</feature>
<name>A0A8C8S0L9_9SAUR</name>
<evidence type="ECO:0000256" key="4">
    <source>
        <dbReference type="SAM" id="Phobius"/>
    </source>
</evidence>
<feature type="transmembrane region" description="Helical" evidence="4">
    <location>
        <begin position="196"/>
        <end position="216"/>
    </location>
</feature>